<evidence type="ECO:0000256" key="4">
    <source>
        <dbReference type="ARBA" id="ARBA00023163"/>
    </source>
</evidence>
<dbReference type="GO" id="GO:0045892">
    <property type="term" value="P:negative regulation of DNA-templated transcription"/>
    <property type="evidence" value="ECO:0007669"/>
    <property type="project" value="TreeGrafter"/>
</dbReference>
<dbReference type="PANTHER" id="PTHR34824:SF1">
    <property type="entry name" value="HEAT-INDUCIBLE TRANSCRIPTION REPRESSOR HRCA"/>
    <property type="match status" value="1"/>
</dbReference>
<accession>A0A2M7AXT6</accession>
<dbReference type="SUPFAM" id="SSF55781">
    <property type="entry name" value="GAF domain-like"/>
    <property type="match status" value="1"/>
</dbReference>
<feature type="domain" description="Winged helix-turn-helix transcription repressor HrcA DNA-binding" evidence="6">
    <location>
        <begin position="2"/>
        <end position="69"/>
    </location>
</feature>
<dbReference type="PANTHER" id="PTHR34824">
    <property type="entry name" value="HEAT-INDUCIBLE TRANSCRIPTION REPRESSOR HRCA"/>
    <property type="match status" value="1"/>
</dbReference>
<comment type="caution">
    <text evidence="7">The sequence shown here is derived from an EMBL/GenBank/DDBJ whole genome shotgun (WGS) entry which is preliminary data.</text>
</comment>
<dbReference type="InterPro" id="IPR002571">
    <property type="entry name" value="HrcA"/>
</dbReference>
<evidence type="ECO:0000313" key="8">
    <source>
        <dbReference type="Proteomes" id="UP000228775"/>
    </source>
</evidence>
<dbReference type="InterPro" id="IPR021153">
    <property type="entry name" value="HrcA_C"/>
</dbReference>
<evidence type="ECO:0000259" key="5">
    <source>
        <dbReference type="Pfam" id="PF01628"/>
    </source>
</evidence>
<keyword evidence="1" id="KW-0678">Repressor</keyword>
<dbReference type="AlphaFoldDB" id="A0A2M7AXT6"/>
<dbReference type="InterPro" id="IPR005104">
    <property type="entry name" value="WHTH_HrcA_DNA-bd"/>
</dbReference>
<protein>
    <recommendedName>
        <fullName evidence="9">Heat-inducible transcription repressor HrcA</fullName>
    </recommendedName>
</protein>
<evidence type="ECO:0000313" key="7">
    <source>
        <dbReference type="EMBL" id="PIU75353.1"/>
    </source>
</evidence>
<dbReference type="GO" id="GO:0003677">
    <property type="term" value="F:DNA binding"/>
    <property type="evidence" value="ECO:0007669"/>
    <property type="project" value="InterPro"/>
</dbReference>
<keyword evidence="4" id="KW-0804">Transcription</keyword>
<dbReference type="Proteomes" id="UP000228775">
    <property type="component" value="Unassembled WGS sequence"/>
</dbReference>
<organism evidence="7 8">
    <name type="scientific">Candidatus Portnoybacteria bacterium CG06_land_8_20_14_3_00_39_12</name>
    <dbReference type="NCBI Taxonomy" id="1974809"/>
    <lineage>
        <taxon>Bacteria</taxon>
        <taxon>Candidatus Portnoyibacteriota</taxon>
    </lineage>
</organism>
<keyword evidence="2" id="KW-0805">Transcription regulation</keyword>
<name>A0A2M7AXT6_9BACT</name>
<feature type="domain" description="Heat-inducible transcription repressor HrcA C-terminal" evidence="5">
    <location>
        <begin position="79"/>
        <end position="221"/>
    </location>
</feature>
<dbReference type="InterPro" id="IPR036390">
    <property type="entry name" value="WH_DNA-bd_sf"/>
</dbReference>
<evidence type="ECO:0000256" key="1">
    <source>
        <dbReference type="ARBA" id="ARBA00022491"/>
    </source>
</evidence>
<dbReference type="Gene3D" id="1.10.10.10">
    <property type="entry name" value="Winged helix-like DNA-binding domain superfamily/Winged helix DNA-binding domain"/>
    <property type="match status" value="1"/>
</dbReference>
<dbReference type="InterPro" id="IPR029016">
    <property type="entry name" value="GAF-like_dom_sf"/>
</dbReference>
<gene>
    <name evidence="7" type="ORF">COS76_01215</name>
</gene>
<dbReference type="Pfam" id="PF01628">
    <property type="entry name" value="HrcA"/>
    <property type="match status" value="1"/>
</dbReference>
<sequence>MTTRQKQILTALIDEYIETARPVASQILAKKFGLSSATLRLELANLMEQGLVARPHISSGRVPTDKAYRWYIKNLHQVSEIAEPEKEYLNKQIQGGQDDRQLTQSLVRALAQMTNNLSFSLVDDDFFESGLSQLLHQPEFTDYELVLGVSQIFDTADQIMANLMRDFTDIDNDVNIFIGSEGPMRRLPYYSLLSSRYQLPTGQQGVVAMLGPKRMDYQRNIALLNYASQLLNSVNELMS</sequence>
<dbReference type="Gene3D" id="3.30.450.40">
    <property type="match status" value="1"/>
</dbReference>
<dbReference type="InterPro" id="IPR036388">
    <property type="entry name" value="WH-like_DNA-bd_sf"/>
</dbReference>
<dbReference type="Pfam" id="PF03444">
    <property type="entry name" value="WHD_HrcA"/>
    <property type="match status" value="1"/>
</dbReference>
<evidence type="ECO:0008006" key="9">
    <source>
        <dbReference type="Google" id="ProtNLM"/>
    </source>
</evidence>
<reference evidence="8" key="1">
    <citation type="submission" date="2017-09" db="EMBL/GenBank/DDBJ databases">
        <title>Depth-based differentiation of microbial function through sediment-hosted aquifers and enrichment of novel symbionts in the deep terrestrial subsurface.</title>
        <authorList>
            <person name="Probst A.J."/>
            <person name="Ladd B."/>
            <person name="Jarett J.K."/>
            <person name="Geller-Mcgrath D.E."/>
            <person name="Sieber C.M.K."/>
            <person name="Emerson J.B."/>
            <person name="Anantharaman K."/>
            <person name="Thomas B.C."/>
            <person name="Malmstrom R."/>
            <person name="Stieglmeier M."/>
            <person name="Klingl A."/>
            <person name="Woyke T."/>
            <person name="Ryan C.M."/>
            <person name="Banfield J.F."/>
        </authorList>
    </citation>
    <scope>NUCLEOTIDE SEQUENCE [LARGE SCALE GENOMIC DNA]</scope>
</reference>
<proteinExistence type="predicted"/>
<keyword evidence="3" id="KW-0346">Stress response</keyword>
<dbReference type="EMBL" id="PEVY01000026">
    <property type="protein sequence ID" value="PIU75353.1"/>
    <property type="molecule type" value="Genomic_DNA"/>
</dbReference>
<evidence type="ECO:0000256" key="2">
    <source>
        <dbReference type="ARBA" id="ARBA00023015"/>
    </source>
</evidence>
<evidence type="ECO:0000256" key="3">
    <source>
        <dbReference type="ARBA" id="ARBA00023016"/>
    </source>
</evidence>
<dbReference type="SUPFAM" id="SSF46785">
    <property type="entry name" value="Winged helix' DNA-binding domain"/>
    <property type="match status" value="1"/>
</dbReference>
<evidence type="ECO:0000259" key="6">
    <source>
        <dbReference type="Pfam" id="PF03444"/>
    </source>
</evidence>